<feature type="region of interest" description="Disordered" evidence="1">
    <location>
        <begin position="88"/>
        <end position="116"/>
    </location>
</feature>
<dbReference type="GeneID" id="119735887"/>
<organism evidence="2 3">
    <name type="scientific">Patiria miniata</name>
    <name type="common">Bat star</name>
    <name type="synonym">Asterina miniata</name>
    <dbReference type="NCBI Taxonomy" id="46514"/>
    <lineage>
        <taxon>Eukaryota</taxon>
        <taxon>Metazoa</taxon>
        <taxon>Echinodermata</taxon>
        <taxon>Eleutherozoa</taxon>
        <taxon>Asterozoa</taxon>
        <taxon>Asteroidea</taxon>
        <taxon>Valvatacea</taxon>
        <taxon>Valvatida</taxon>
        <taxon>Asterinidae</taxon>
        <taxon>Patiria</taxon>
    </lineage>
</organism>
<reference evidence="2" key="1">
    <citation type="submission" date="2022-11" db="UniProtKB">
        <authorList>
            <consortium name="EnsemblMetazoa"/>
        </authorList>
    </citation>
    <scope>IDENTIFICATION</scope>
</reference>
<dbReference type="OMA" id="VENMKIF"/>
<name>A0A914AQ50_PATMI</name>
<protein>
    <submittedName>
        <fullName evidence="2">Uncharacterized protein</fullName>
    </submittedName>
</protein>
<evidence type="ECO:0000313" key="3">
    <source>
        <dbReference type="Proteomes" id="UP000887568"/>
    </source>
</evidence>
<dbReference type="AlphaFoldDB" id="A0A914AQ50"/>
<evidence type="ECO:0000256" key="1">
    <source>
        <dbReference type="SAM" id="MobiDB-lite"/>
    </source>
</evidence>
<dbReference type="EnsemblMetazoa" id="XM_038209835.1">
    <property type="protein sequence ID" value="XP_038065763.1"/>
    <property type="gene ID" value="LOC119735887"/>
</dbReference>
<accession>A0A914AQ50</accession>
<keyword evidence="3" id="KW-1185">Reference proteome</keyword>
<dbReference type="RefSeq" id="XP_038065763.1">
    <property type="nucleotide sequence ID" value="XM_038209835.1"/>
</dbReference>
<dbReference type="OrthoDB" id="10015025at2759"/>
<evidence type="ECO:0000313" key="2">
    <source>
        <dbReference type="EnsemblMetazoa" id="XP_038065763.1"/>
    </source>
</evidence>
<sequence>MTSQLVQAYVDKENTTSLATSTGKGRLGSLAGRQATAAKTFSVGPSPLATPRRALGNLSNDVTRLTGGLGNSQKKPFKSAGGTWVFKKPLGSQSKTPGLSMRKPSVLTPSNQISAPKPKIRPQIMAMSSSLVRPADSYPEIETMHIYQDKDPEFESLPSEDCLSMYLDRLSSLRVPPVPRPQTRAPQGCPTDYSHMQLETTNRLSETSTTESVSNLDTDTPLSLNSCLDLPPLDSVDFMDINNIKLWDTQDNS</sequence>
<proteinExistence type="predicted"/>
<dbReference type="Proteomes" id="UP000887568">
    <property type="component" value="Unplaced"/>
</dbReference>